<name>A0A417Y4K9_9ACTN</name>
<dbReference type="CDD" id="cd00060">
    <property type="entry name" value="FHA"/>
    <property type="match status" value="1"/>
</dbReference>
<dbReference type="OrthoDB" id="5485098at2"/>
<reference evidence="4 5" key="1">
    <citation type="submission" date="2018-09" db="EMBL/GenBank/DDBJ databases">
        <title>Genome sequencing of Nocardioides immobilis CCTCC AB 2017083 for comparison to Nocardioides silvaticus.</title>
        <authorList>
            <person name="Li C."/>
            <person name="Wang G."/>
        </authorList>
    </citation>
    <scope>NUCLEOTIDE SEQUENCE [LARGE SCALE GENOMIC DNA]</scope>
    <source>
        <strain evidence="4 5">CCTCC AB 2017083</strain>
    </source>
</reference>
<protein>
    <submittedName>
        <fullName evidence="4">FHA domain-containing protein</fullName>
    </submittedName>
</protein>
<dbReference type="RefSeq" id="WP_118925065.1">
    <property type="nucleotide sequence ID" value="NZ_QXGH01000013.1"/>
</dbReference>
<organism evidence="4 5">
    <name type="scientific">Nocardioides immobilis</name>
    <dbReference type="NCBI Taxonomy" id="2049295"/>
    <lineage>
        <taxon>Bacteria</taxon>
        <taxon>Bacillati</taxon>
        <taxon>Actinomycetota</taxon>
        <taxon>Actinomycetes</taxon>
        <taxon>Propionibacteriales</taxon>
        <taxon>Nocardioidaceae</taxon>
        <taxon>Nocardioides</taxon>
    </lineage>
</organism>
<dbReference type="SUPFAM" id="SSF49879">
    <property type="entry name" value="SMAD/FHA domain"/>
    <property type="match status" value="1"/>
</dbReference>
<dbReference type="Proteomes" id="UP000283644">
    <property type="component" value="Unassembled WGS sequence"/>
</dbReference>
<dbReference type="InterPro" id="IPR000253">
    <property type="entry name" value="FHA_dom"/>
</dbReference>
<evidence type="ECO:0000256" key="2">
    <source>
        <dbReference type="SAM" id="MobiDB-lite"/>
    </source>
</evidence>
<gene>
    <name evidence="4" type="ORF">D0Z08_09875</name>
</gene>
<dbReference type="PROSITE" id="PS50006">
    <property type="entry name" value="FHA_DOMAIN"/>
    <property type="match status" value="1"/>
</dbReference>
<accession>A0A417Y4K9</accession>
<comment type="caution">
    <text evidence="4">The sequence shown here is derived from an EMBL/GenBank/DDBJ whole genome shotgun (WGS) entry which is preliminary data.</text>
</comment>
<evidence type="ECO:0000313" key="4">
    <source>
        <dbReference type="EMBL" id="RHW27444.1"/>
    </source>
</evidence>
<evidence type="ECO:0000259" key="3">
    <source>
        <dbReference type="PROSITE" id="PS50006"/>
    </source>
</evidence>
<evidence type="ECO:0000313" key="5">
    <source>
        <dbReference type="Proteomes" id="UP000283644"/>
    </source>
</evidence>
<keyword evidence="5" id="KW-1185">Reference proteome</keyword>
<feature type="compositionally biased region" description="Pro residues" evidence="2">
    <location>
        <begin position="155"/>
        <end position="185"/>
    </location>
</feature>
<dbReference type="Gene3D" id="2.60.200.20">
    <property type="match status" value="1"/>
</dbReference>
<evidence type="ECO:0000256" key="1">
    <source>
        <dbReference type="ARBA" id="ARBA00022553"/>
    </source>
</evidence>
<dbReference type="AlphaFoldDB" id="A0A417Y4K9"/>
<feature type="region of interest" description="Disordered" evidence="2">
    <location>
        <begin position="151"/>
        <end position="194"/>
    </location>
</feature>
<dbReference type="Pfam" id="PF00498">
    <property type="entry name" value="FHA"/>
    <property type="match status" value="1"/>
</dbReference>
<dbReference type="EMBL" id="QXGH01000013">
    <property type="protein sequence ID" value="RHW27444.1"/>
    <property type="molecule type" value="Genomic_DNA"/>
</dbReference>
<feature type="domain" description="FHA" evidence="3">
    <location>
        <begin position="236"/>
        <end position="292"/>
    </location>
</feature>
<proteinExistence type="predicted"/>
<dbReference type="InterPro" id="IPR008984">
    <property type="entry name" value="SMAD_FHA_dom_sf"/>
</dbReference>
<keyword evidence="1" id="KW-0597">Phosphoprotein</keyword>
<sequence>MTDGRFRAGVQPGDGVVARYGEVALVVAPDRDTFTDQLLRLVSAGHGNPRALLWQVVGLMAAHQPGVPALALAIGGPHDRRVLVHGSARAVVDGEELDGGGLWTWRERAFGVHRRVVLTVAPGQVEAAPRSDLRDGMLIGSGLVLEAEPDAQAPAPAPVPTPTPTPTPAPAPTPTPAPTPEPTPAPRSAIVTPRPPTVEEVGTAVANVAHETVHLADQIPVLHADDGSRVPLDRNYVFGRDPRQDPAVVRGAASPIQIDDGEQLISRIHAYVSVTGDEVTVRDARSANGTFIAAPGDETWTRIGLDPVPVPIGHSLRFGLRVYTFKPADER</sequence>